<dbReference type="EMBL" id="JAAARO010000019">
    <property type="protein sequence ID" value="KAF5730807.1"/>
    <property type="molecule type" value="Genomic_DNA"/>
</dbReference>
<evidence type="ECO:0000256" key="1">
    <source>
        <dbReference type="ARBA" id="ARBA00009861"/>
    </source>
</evidence>
<dbReference type="Pfam" id="PF02458">
    <property type="entry name" value="Transferase"/>
    <property type="match status" value="1"/>
</dbReference>
<organism evidence="4 5">
    <name type="scientific">Tripterygium wilfordii</name>
    <name type="common">Thunder God vine</name>
    <dbReference type="NCBI Taxonomy" id="458696"/>
    <lineage>
        <taxon>Eukaryota</taxon>
        <taxon>Viridiplantae</taxon>
        <taxon>Streptophyta</taxon>
        <taxon>Embryophyta</taxon>
        <taxon>Tracheophyta</taxon>
        <taxon>Spermatophyta</taxon>
        <taxon>Magnoliopsida</taxon>
        <taxon>eudicotyledons</taxon>
        <taxon>Gunneridae</taxon>
        <taxon>Pentapetalae</taxon>
        <taxon>rosids</taxon>
        <taxon>fabids</taxon>
        <taxon>Celastrales</taxon>
        <taxon>Celastraceae</taxon>
        <taxon>Tripterygium</taxon>
    </lineage>
</organism>
<comment type="caution">
    <text evidence="4">The sequence shown here is derived from an EMBL/GenBank/DDBJ whole genome shotgun (WGS) entry which is preliminary data.</text>
</comment>
<dbReference type="InterPro" id="IPR023213">
    <property type="entry name" value="CAT-like_dom_sf"/>
</dbReference>
<accession>A0A7J7CAB2</accession>
<protein>
    <submittedName>
        <fullName evidence="4">Salutaridinol 7-O-acetyltransferase-like</fullName>
    </submittedName>
</protein>
<name>A0A7J7CAB2_TRIWF</name>
<evidence type="ECO:0000256" key="3">
    <source>
        <dbReference type="ARBA" id="ARBA00023315"/>
    </source>
</evidence>
<dbReference type="PANTHER" id="PTHR31623">
    <property type="entry name" value="F21J9.9"/>
    <property type="match status" value="1"/>
</dbReference>
<dbReference type="InParanoid" id="A0A7J7CAB2"/>
<evidence type="ECO:0000256" key="2">
    <source>
        <dbReference type="ARBA" id="ARBA00022679"/>
    </source>
</evidence>
<dbReference type="GO" id="GO:0016746">
    <property type="term" value="F:acyltransferase activity"/>
    <property type="evidence" value="ECO:0007669"/>
    <property type="project" value="UniProtKB-KW"/>
</dbReference>
<dbReference type="Proteomes" id="UP000593562">
    <property type="component" value="Unassembled WGS sequence"/>
</dbReference>
<dbReference type="AlphaFoldDB" id="A0A7J7CAB2"/>
<proteinExistence type="inferred from homology"/>
<keyword evidence="5" id="KW-1185">Reference proteome</keyword>
<keyword evidence="3" id="KW-0012">Acyltransferase</keyword>
<reference evidence="4 5" key="1">
    <citation type="journal article" date="2020" name="Nat. Commun.">
        <title>Genome of Tripterygium wilfordii and identification of cytochrome P450 involved in triptolide biosynthesis.</title>
        <authorList>
            <person name="Tu L."/>
            <person name="Su P."/>
            <person name="Zhang Z."/>
            <person name="Gao L."/>
            <person name="Wang J."/>
            <person name="Hu T."/>
            <person name="Zhou J."/>
            <person name="Zhang Y."/>
            <person name="Zhao Y."/>
            <person name="Liu Y."/>
            <person name="Song Y."/>
            <person name="Tong Y."/>
            <person name="Lu Y."/>
            <person name="Yang J."/>
            <person name="Xu C."/>
            <person name="Jia M."/>
            <person name="Peters R.J."/>
            <person name="Huang L."/>
            <person name="Gao W."/>
        </authorList>
    </citation>
    <scope>NUCLEOTIDE SEQUENCE [LARGE SCALE GENOMIC DNA]</scope>
    <source>
        <strain evidence="5">cv. XIE 37</strain>
        <tissue evidence="4">Leaf</tissue>
    </source>
</reference>
<keyword evidence="2 4" id="KW-0808">Transferase</keyword>
<gene>
    <name evidence="4" type="ORF">HS088_TW19G00407</name>
</gene>
<evidence type="ECO:0000313" key="5">
    <source>
        <dbReference type="Proteomes" id="UP000593562"/>
    </source>
</evidence>
<dbReference type="Gene3D" id="3.30.559.10">
    <property type="entry name" value="Chloramphenicol acetyltransferase-like domain"/>
    <property type="match status" value="1"/>
</dbReference>
<sequence>MQEFSFKQGQNIFSETNTEMMELVSKAGARHFYVTMSCGMPIYEADFGWGKPVWLNVINSNMSNLVILDDTREGNGIEAIIYLNEEEMAGFERNQELLAFATLGHNILKDSSITSTSRL</sequence>
<dbReference type="PANTHER" id="PTHR31623:SF17">
    <property type="entry name" value="F21J9.9"/>
    <property type="match status" value="1"/>
</dbReference>
<evidence type="ECO:0000313" key="4">
    <source>
        <dbReference type="EMBL" id="KAF5730807.1"/>
    </source>
</evidence>
<comment type="similarity">
    <text evidence="1">Belongs to the plant acyltransferase family.</text>
</comment>